<feature type="transmembrane region" description="Helical" evidence="5">
    <location>
        <begin position="6"/>
        <end position="29"/>
    </location>
</feature>
<dbReference type="AlphaFoldDB" id="A0A3Q9HRM8"/>
<evidence type="ECO:0000313" key="6">
    <source>
        <dbReference type="EMBL" id="AZR74010.1"/>
    </source>
</evidence>
<name>A0A3Q9HRM8_9FIRM</name>
<dbReference type="KEGG" id="aft:BBF96_11770"/>
<feature type="transmembrane region" description="Helical" evidence="5">
    <location>
        <begin position="166"/>
        <end position="182"/>
    </location>
</feature>
<feature type="transmembrane region" description="Helical" evidence="5">
    <location>
        <begin position="108"/>
        <end position="128"/>
    </location>
</feature>
<evidence type="ECO:0000313" key="7">
    <source>
        <dbReference type="Proteomes" id="UP000267250"/>
    </source>
</evidence>
<feature type="transmembrane region" description="Helical" evidence="5">
    <location>
        <begin position="70"/>
        <end position="88"/>
    </location>
</feature>
<dbReference type="EMBL" id="CP016379">
    <property type="protein sequence ID" value="AZR74010.1"/>
    <property type="molecule type" value="Genomic_DNA"/>
</dbReference>
<accession>A0A3Q9HRM8</accession>
<dbReference type="PANTHER" id="PTHR35529">
    <property type="entry name" value="MANGANESE EFFLUX PUMP MNTP-RELATED"/>
    <property type="match status" value="1"/>
</dbReference>
<keyword evidence="7" id="KW-1185">Reference proteome</keyword>
<dbReference type="Proteomes" id="UP000267250">
    <property type="component" value="Chromosome"/>
</dbReference>
<dbReference type="OrthoDB" id="1679700at2"/>
<feature type="transmembrane region" description="Helical" evidence="5">
    <location>
        <begin position="41"/>
        <end position="64"/>
    </location>
</feature>
<keyword evidence="3 5" id="KW-1133">Transmembrane helix</keyword>
<reference evidence="6 7" key="1">
    <citation type="submission" date="2016-07" db="EMBL/GenBank/DDBJ databases">
        <title>Genome and transcriptome analysis of iron-reducing fermentative bacteria Anoxybacter fermentans.</title>
        <authorList>
            <person name="Zeng X."/>
            <person name="Shao Z."/>
        </authorList>
    </citation>
    <scope>NUCLEOTIDE SEQUENCE [LARGE SCALE GENOMIC DNA]</scope>
    <source>
        <strain evidence="6 7">DY22613</strain>
    </source>
</reference>
<evidence type="ECO:0000256" key="2">
    <source>
        <dbReference type="ARBA" id="ARBA00022692"/>
    </source>
</evidence>
<evidence type="ECO:0000256" key="5">
    <source>
        <dbReference type="SAM" id="Phobius"/>
    </source>
</evidence>
<sequence>MNQELGLITVFLIAIALGMDAFSLSIGIGMQGVSSYQTGQLCLTVGVLHILLPLVGIFLGQALGTLAGDIAAYVGAAVLVILGAKMIYEEFTTEEEENIEKLSGWQFIVLPLSVSLDSLSIGFSLGTFGVQKLIFVTGIFGIVAAAMTLAGIFLGFRLGHFIEKTSIFGGGILVALGLKMLFF</sequence>
<gene>
    <name evidence="6" type="ORF">BBF96_11770</name>
</gene>
<evidence type="ECO:0000256" key="3">
    <source>
        <dbReference type="ARBA" id="ARBA00022989"/>
    </source>
</evidence>
<evidence type="ECO:0000256" key="4">
    <source>
        <dbReference type="ARBA" id="ARBA00023136"/>
    </source>
</evidence>
<keyword evidence="1" id="KW-1003">Cell membrane</keyword>
<evidence type="ECO:0000256" key="1">
    <source>
        <dbReference type="ARBA" id="ARBA00022475"/>
    </source>
</evidence>
<protein>
    <recommendedName>
        <fullName evidence="8">Manganese efflux pump MntP</fullName>
    </recommendedName>
</protein>
<evidence type="ECO:0008006" key="8">
    <source>
        <dbReference type="Google" id="ProtNLM"/>
    </source>
</evidence>
<dbReference type="RefSeq" id="WP_127017359.1">
    <property type="nucleotide sequence ID" value="NZ_CP016379.1"/>
</dbReference>
<dbReference type="PANTHER" id="PTHR35529:SF1">
    <property type="entry name" value="MANGANESE EFFLUX PUMP MNTP-RELATED"/>
    <property type="match status" value="1"/>
</dbReference>
<dbReference type="InterPro" id="IPR003810">
    <property type="entry name" value="Mntp/YtaF"/>
</dbReference>
<dbReference type="Pfam" id="PF02659">
    <property type="entry name" value="Mntp"/>
    <property type="match status" value="1"/>
</dbReference>
<keyword evidence="2 5" id="KW-0812">Transmembrane</keyword>
<feature type="transmembrane region" description="Helical" evidence="5">
    <location>
        <begin position="134"/>
        <end position="154"/>
    </location>
</feature>
<organism evidence="6 7">
    <name type="scientific">Anoxybacter fermentans</name>
    <dbReference type="NCBI Taxonomy" id="1323375"/>
    <lineage>
        <taxon>Bacteria</taxon>
        <taxon>Bacillati</taxon>
        <taxon>Bacillota</taxon>
        <taxon>Clostridia</taxon>
        <taxon>Halanaerobiales</taxon>
        <taxon>Anoxybacter</taxon>
    </lineage>
</organism>
<keyword evidence="4 5" id="KW-0472">Membrane</keyword>
<proteinExistence type="predicted"/>